<organism evidence="2 3">
    <name type="scientific">Mytilus edulis</name>
    <name type="common">Blue mussel</name>
    <dbReference type="NCBI Taxonomy" id="6550"/>
    <lineage>
        <taxon>Eukaryota</taxon>
        <taxon>Metazoa</taxon>
        <taxon>Spiralia</taxon>
        <taxon>Lophotrochozoa</taxon>
        <taxon>Mollusca</taxon>
        <taxon>Bivalvia</taxon>
        <taxon>Autobranchia</taxon>
        <taxon>Pteriomorphia</taxon>
        <taxon>Mytilida</taxon>
        <taxon>Mytiloidea</taxon>
        <taxon>Mytilidae</taxon>
        <taxon>Mytilinae</taxon>
        <taxon>Mytilus</taxon>
    </lineage>
</organism>
<protein>
    <submittedName>
        <fullName evidence="2">Uncharacterized protein</fullName>
    </submittedName>
</protein>
<accession>A0A8S3VC06</accession>
<evidence type="ECO:0000313" key="3">
    <source>
        <dbReference type="Proteomes" id="UP000683360"/>
    </source>
</evidence>
<gene>
    <name evidence="2" type="ORF">MEDL_66702</name>
</gene>
<comment type="caution">
    <text evidence="2">The sequence shown here is derived from an EMBL/GenBank/DDBJ whole genome shotgun (WGS) entry which is preliminary data.</text>
</comment>
<evidence type="ECO:0000313" key="2">
    <source>
        <dbReference type="EMBL" id="CAG2255264.1"/>
    </source>
</evidence>
<feature type="region of interest" description="Disordered" evidence="1">
    <location>
        <begin position="1"/>
        <end position="20"/>
    </location>
</feature>
<dbReference type="Proteomes" id="UP000683360">
    <property type="component" value="Unassembled WGS sequence"/>
</dbReference>
<keyword evidence="3" id="KW-1185">Reference proteome</keyword>
<dbReference type="EMBL" id="CAJPWZ010003261">
    <property type="protein sequence ID" value="CAG2255264.1"/>
    <property type="molecule type" value="Genomic_DNA"/>
</dbReference>
<name>A0A8S3VC06_MYTED</name>
<dbReference type="AlphaFoldDB" id="A0A8S3VC06"/>
<feature type="compositionally biased region" description="Basic residues" evidence="1">
    <location>
        <begin position="1"/>
        <end position="11"/>
    </location>
</feature>
<proteinExistence type="predicted"/>
<sequence length="440" mass="50620">MAHQKNTRRRSILLPTPKTRNDAQSCQNFAHNIQQNTGQLIQSFKSNLQLSNGRSIQKFARNTICINHANTANLYAGFVQTSAYNFDKHGFHVIETVNKQFNPKQVHQLIRHRGNQMNAQATTPIIDNYVNDSKQQTLGCNSDQFAFGYNVGNYGKQFTQCTQNTRFMACNGPQNRHFSPQNRQNPLLQSTIRLSGQDDQIARVLSSPHQHSVNNNYNMNTKISNGNQCRNQDYSCKLSQASIVVGHAKHRSPIVFRHKTQVGIHTKTPVMAFNQQNTPYILQAFERSRLLSFLSVKLVDISTSSELYRVPRSKNHIKQLYRANAKDKTSFYGLIEGNENDVDKITLKSEFTINMIKKRSDRTNKKPLDFREVQHKAELESVIERSQKGWHTGSTSIGIVLKLSQLHISDIKKENNYSYRLMEHKVYVLKTQLDKQKQRR</sequence>
<reference evidence="2" key="1">
    <citation type="submission" date="2021-03" db="EMBL/GenBank/DDBJ databases">
        <authorList>
            <person name="Bekaert M."/>
        </authorList>
    </citation>
    <scope>NUCLEOTIDE SEQUENCE</scope>
</reference>
<evidence type="ECO:0000256" key="1">
    <source>
        <dbReference type="SAM" id="MobiDB-lite"/>
    </source>
</evidence>